<dbReference type="EMBL" id="GL443740">
    <property type="protein sequence ID" value="EFN61680.1"/>
    <property type="molecule type" value="Genomic_DNA"/>
</dbReference>
<organism evidence="2">
    <name type="scientific">Camponotus floridanus</name>
    <name type="common">Florida carpenter ant</name>
    <dbReference type="NCBI Taxonomy" id="104421"/>
    <lineage>
        <taxon>Eukaryota</taxon>
        <taxon>Metazoa</taxon>
        <taxon>Ecdysozoa</taxon>
        <taxon>Arthropoda</taxon>
        <taxon>Hexapoda</taxon>
        <taxon>Insecta</taxon>
        <taxon>Pterygota</taxon>
        <taxon>Neoptera</taxon>
        <taxon>Endopterygota</taxon>
        <taxon>Hymenoptera</taxon>
        <taxon>Apocrita</taxon>
        <taxon>Aculeata</taxon>
        <taxon>Formicoidea</taxon>
        <taxon>Formicidae</taxon>
        <taxon>Formicinae</taxon>
        <taxon>Camponotus</taxon>
    </lineage>
</organism>
<evidence type="ECO:0000313" key="1">
    <source>
        <dbReference type="EMBL" id="EFN61680.1"/>
    </source>
</evidence>
<dbReference type="InParanoid" id="E2AXX7"/>
<accession>E2AXX7</accession>
<sequence>MRVVSSQGLLSIASIGGEEPDSPRHRRKVDLVLMRLDSAEDSPPTQIRRVLLKKIAVASSNKIIVFARGRVCNFHKLYPINEEMNQMHLVIPTRILDRPFSNRHTGYFLLGLYIQNILNIDKVYKLLFAGIVHTNILKAHFHNPVNPSLSSEWTNQDPA</sequence>
<dbReference type="Proteomes" id="UP000000311">
    <property type="component" value="Unassembled WGS sequence"/>
</dbReference>
<dbReference type="AlphaFoldDB" id="E2AXX7"/>
<proteinExistence type="predicted"/>
<reference evidence="1 2" key="1">
    <citation type="journal article" date="2010" name="Science">
        <title>Genomic comparison of the ants Camponotus floridanus and Harpegnathos saltator.</title>
        <authorList>
            <person name="Bonasio R."/>
            <person name="Zhang G."/>
            <person name="Ye C."/>
            <person name="Mutti N.S."/>
            <person name="Fang X."/>
            <person name="Qin N."/>
            <person name="Donahue G."/>
            <person name="Yang P."/>
            <person name="Li Q."/>
            <person name="Li C."/>
            <person name="Zhang P."/>
            <person name="Huang Z."/>
            <person name="Berger S.L."/>
            <person name="Reinberg D."/>
            <person name="Wang J."/>
            <person name="Liebig J."/>
        </authorList>
    </citation>
    <scope>NUCLEOTIDE SEQUENCE [LARGE SCALE GENOMIC DNA]</scope>
    <source>
        <strain evidence="2">C129</strain>
    </source>
</reference>
<gene>
    <name evidence="1" type="ORF">EAG_12684</name>
</gene>
<evidence type="ECO:0000313" key="2">
    <source>
        <dbReference type="Proteomes" id="UP000000311"/>
    </source>
</evidence>
<name>E2AXX7_CAMFO</name>
<protein>
    <submittedName>
        <fullName evidence="1">Uncharacterized protein</fullName>
    </submittedName>
</protein>
<keyword evidence="2" id="KW-1185">Reference proteome</keyword>